<dbReference type="AlphaFoldDB" id="A0AAD3TA95"/>
<evidence type="ECO:0000313" key="2">
    <source>
        <dbReference type="Proteomes" id="UP001279734"/>
    </source>
</evidence>
<dbReference type="Proteomes" id="UP001279734">
    <property type="component" value="Unassembled WGS sequence"/>
</dbReference>
<dbReference type="EMBL" id="BSYO01000029">
    <property type="protein sequence ID" value="GMH25523.1"/>
    <property type="molecule type" value="Genomic_DNA"/>
</dbReference>
<protein>
    <submittedName>
        <fullName evidence="1">Uncharacterized protein</fullName>
    </submittedName>
</protein>
<comment type="caution">
    <text evidence="1">The sequence shown here is derived from an EMBL/GenBank/DDBJ whole genome shotgun (WGS) entry which is preliminary data.</text>
</comment>
<keyword evidence="2" id="KW-1185">Reference proteome</keyword>
<gene>
    <name evidence="1" type="ORF">Nepgr_027366</name>
</gene>
<reference evidence="1" key="1">
    <citation type="submission" date="2023-05" db="EMBL/GenBank/DDBJ databases">
        <title>Nepenthes gracilis genome sequencing.</title>
        <authorList>
            <person name="Fukushima K."/>
        </authorList>
    </citation>
    <scope>NUCLEOTIDE SEQUENCE</scope>
    <source>
        <strain evidence="1">SING2019-196</strain>
    </source>
</reference>
<name>A0AAD3TA95_NEPGR</name>
<sequence>MILPPPRLVFPAAFTLTKFFFGPWQRSTLLLLLEMGLVQWEDLICQRDEELSNRDQTLVDRNMLEEMEGRPNATLAEARGSQEEVASLRWELFVLSEERSRALNYNASLKNELQVAIRHLSELQS</sequence>
<evidence type="ECO:0000313" key="1">
    <source>
        <dbReference type="EMBL" id="GMH25523.1"/>
    </source>
</evidence>
<proteinExistence type="predicted"/>
<accession>A0AAD3TA95</accession>
<organism evidence="1 2">
    <name type="scientific">Nepenthes gracilis</name>
    <name type="common">Slender pitcher plant</name>
    <dbReference type="NCBI Taxonomy" id="150966"/>
    <lineage>
        <taxon>Eukaryota</taxon>
        <taxon>Viridiplantae</taxon>
        <taxon>Streptophyta</taxon>
        <taxon>Embryophyta</taxon>
        <taxon>Tracheophyta</taxon>
        <taxon>Spermatophyta</taxon>
        <taxon>Magnoliopsida</taxon>
        <taxon>eudicotyledons</taxon>
        <taxon>Gunneridae</taxon>
        <taxon>Pentapetalae</taxon>
        <taxon>Caryophyllales</taxon>
        <taxon>Nepenthaceae</taxon>
        <taxon>Nepenthes</taxon>
    </lineage>
</organism>